<name>A3TWB6_PSEBH</name>
<reference evidence="3 4" key="1">
    <citation type="journal article" date="2010" name="J. Bacteriol.">
        <title>Genome sequences of Oceanicola granulosus HTCC2516(T) and Oceanicola batsensis HTCC2597(TDelta).</title>
        <authorList>
            <person name="Thrash J.C."/>
            <person name="Cho J.C."/>
            <person name="Vergin K.L."/>
            <person name="Giovannoni S.J."/>
        </authorList>
    </citation>
    <scope>NUCLEOTIDE SEQUENCE [LARGE SCALE GENOMIC DNA]</scope>
    <source>
        <strain evidence="4">ATCC BAA-863 / DSM 15984 / KCTC 12145 / HTCC2597</strain>
    </source>
</reference>
<dbReference type="Gene3D" id="3.30.9.10">
    <property type="entry name" value="D-Amino Acid Oxidase, subunit A, domain 2"/>
    <property type="match status" value="1"/>
</dbReference>
<protein>
    <recommendedName>
        <fullName evidence="2">FAD dependent oxidoreductase domain-containing protein</fullName>
    </recommendedName>
</protein>
<dbReference type="Proteomes" id="UP000004318">
    <property type="component" value="Unassembled WGS sequence"/>
</dbReference>
<dbReference type="Pfam" id="PF01266">
    <property type="entry name" value="DAO"/>
    <property type="match status" value="1"/>
</dbReference>
<dbReference type="PANTHER" id="PTHR13847:SF281">
    <property type="entry name" value="FAD DEPENDENT OXIDOREDUCTASE DOMAIN-CONTAINING PROTEIN"/>
    <property type="match status" value="1"/>
</dbReference>
<comment type="caution">
    <text evidence="3">The sequence shown here is derived from an EMBL/GenBank/DDBJ whole genome shotgun (WGS) entry which is preliminary data.</text>
</comment>
<evidence type="ECO:0000256" key="1">
    <source>
        <dbReference type="ARBA" id="ARBA00023002"/>
    </source>
</evidence>
<evidence type="ECO:0000313" key="4">
    <source>
        <dbReference type="Proteomes" id="UP000004318"/>
    </source>
</evidence>
<dbReference type="STRING" id="252305.OB2597_11731"/>
<organism evidence="3 4">
    <name type="scientific">Pseudooceanicola batsensis (strain ATCC BAA-863 / DSM 15984 / KCTC 12145 / HTCC2597)</name>
    <name type="common">Oceanicola batsensis</name>
    <dbReference type="NCBI Taxonomy" id="252305"/>
    <lineage>
        <taxon>Bacteria</taxon>
        <taxon>Pseudomonadati</taxon>
        <taxon>Pseudomonadota</taxon>
        <taxon>Alphaproteobacteria</taxon>
        <taxon>Rhodobacterales</taxon>
        <taxon>Paracoccaceae</taxon>
        <taxon>Pseudooceanicola</taxon>
    </lineage>
</organism>
<accession>A3TWB6</accession>
<dbReference type="InterPro" id="IPR036188">
    <property type="entry name" value="FAD/NAD-bd_sf"/>
</dbReference>
<dbReference type="SUPFAM" id="SSF51905">
    <property type="entry name" value="FAD/NAD(P)-binding domain"/>
    <property type="match status" value="1"/>
</dbReference>
<dbReference type="PANTHER" id="PTHR13847">
    <property type="entry name" value="SARCOSINE DEHYDROGENASE-RELATED"/>
    <property type="match status" value="1"/>
</dbReference>
<keyword evidence="1" id="KW-0560">Oxidoreductase</keyword>
<dbReference type="Gene3D" id="3.50.50.60">
    <property type="entry name" value="FAD/NAD(P)-binding domain"/>
    <property type="match status" value="1"/>
</dbReference>
<evidence type="ECO:0000259" key="2">
    <source>
        <dbReference type="Pfam" id="PF01266"/>
    </source>
</evidence>
<sequence length="443" mass="48150">MKRLYGPYAYSREAIAACHWAAAVPDEALSAPPVLDPVRTRVAVIGGGYTGLNAALRLAENGVETVLLDAEFPGFGASGRNGGFCCLGGSRAPDAMLRRFGDPREVRRTERAAISHVSGLIDRLGIDADRQIHGEAIVAHSAAKARDLPRMAEEMARDHDVEPTVIAGADMDAHGMAGRWHGALSVPLGFSLHPRKYLQGLLAAFRRAGGEVYGQSPVLRIEAQDKGIALHTPRAVVTAERVVLATNGYTSEDVPDWIRARTLPAQSSVIATRPMSGEELAAQGWTTRQMAYEERRLLHYFHLTPDNRMVFGQRGGLISSAANESRIAERVRADFARAFPAWAHVERPDSWSGLVCLTASLTPYCGPVPTVPGLFTAFGYHGNGVAMGSYLGALLADLVQDRKPRSILPAAFRAEPPRFPLGRWRRAWLAAEYNWAKLTDRSS</sequence>
<proteinExistence type="predicted"/>
<keyword evidence="4" id="KW-1185">Reference proteome</keyword>
<dbReference type="RefSeq" id="WP_009806565.1">
    <property type="nucleotide sequence ID" value="NZ_CH724131.1"/>
</dbReference>
<dbReference type="GO" id="GO:0016491">
    <property type="term" value="F:oxidoreductase activity"/>
    <property type="evidence" value="ECO:0007669"/>
    <property type="project" value="UniProtKB-KW"/>
</dbReference>
<dbReference type="InterPro" id="IPR006076">
    <property type="entry name" value="FAD-dep_OxRdtase"/>
</dbReference>
<dbReference type="eggNOG" id="COG0665">
    <property type="taxonomic scope" value="Bacteria"/>
</dbReference>
<feature type="domain" description="FAD dependent oxidoreductase" evidence="2">
    <location>
        <begin position="41"/>
        <end position="398"/>
    </location>
</feature>
<evidence type="ECO:0000313" key="3">
    <source>
        <dbReference type="EMBL" id="EAQ03912.1"/>
    </source>
</evidence>
<dbReference type="AlphaFoldDB" id="A3TWB6"/>
<gene>
    <name evidence="3" type="ORF">OB2597_11731</name>
</gene>
<dbReference type="EMBL" id="AAMO01000003">
    <property type="protein sequence ID" value="EAQ03912.1"/>
    <property type="molecule type" value="Genomic_DNA"/>
</dbReference>
<dbReference type="HOGENOM" id="CLU_007884_3_3_5"/>
<dbReference type="GO" id="GO:0005737">
    <property type="term" value="C:cytoplasm"/>
    <property type="evidence" value="ECO:0007669"/>
    <property type="project" value="TreeGrafter"/>
</dbReference>
<dbReference type="OrthoDB" id="9806601at2"/>